<dbReference type="SUPFAM" id="SSF52266">
    <property type="entry name" value="SGNH hydrolase"/>
    <property type="match status" value="1"/>
</dbReference>
<name>A0A7Y0U1F0_9ACTO</name>
<protein>
    <submittedName>
        <fullName evidence="3">SGNH/GDSL hydrolase family protein</fullName>
    </submittedName>
</protein>
<sequence length="289" mass="32289">MSKNTPTNPQGDALEKLTKWDSYVAIGDSFTEGMMDSANPENPDNLMFGWADRLAWEISRRRVAAGLTPLKYANLAIRGRKLPQIAAEQMAVALGMHPALISIIGGGNDLVRVPRDPDHLSRLVESMVVSARETGADVLLGTIQDSKGSPIISSMRPATAEFNANIWSIAQRHGCYVLDQWGLRPIHTMNPWAPDRFHLKPIGHELMMNHALRALGLEPCYPEYDQVFRDEGITKWTFSQNREWVKNHLVPWIKRHARGRSSGDGRSAKFPHLTVLDPHDLPAPPVTLQ</sequence>
<dbReference type="GO" id="GO:0016787">
    <property type="term" value="F:hydrolase activity"/>
    <property type="evidence" value="ECO:0007669"/>
    <property type="project" value="UniProtKB-KW"/>
</dbReference>
<gene>
    <name evidence="3" type="ORF">HHJ78_06555</name>
</gene>
<dbReference type="Proteomes" id="UP000578252">
    <property type="component" value="Unassembled WGS sequence"/>
</dbReference>
<dbReference type="PANTHER" id="PTHR43784">
    <property type="entry name" value="GDSL-LIKE LIPASE/ACYLHYDROLASE, PUTATIVE (AFU_ORTHOLOGUE AFUA_2G00820)-RELATED"/>
    <property type="match status" value="1"/>
</dbReference>
<evidence type="ECO:0000313" key="3">
    <source>
        <dbReference type="EMBL" id="NMW65196.1"/>
    </source>
</evidence>
<comment type="caution">
    <text evidence="3">The sequence shown here is derived from an EMBL/GenBank/DDBJ whole genome shotgun (WGS) entry which is preliminary data.</text>
</comment>
<dbReference type="Gene3D" id="3.40.50.1110">
    <property type="entry name" value="SGNH hydrolase"/>
    <property type="match status" value="1"/>
</dbReference>
<dbReference type="RefSeq" id="WP_169771981.1">
    <property type="nucleotide sequence ID" value="NZ_JABCUR010000005.1"/>
</dbReference>
<dbReference type="InterPro" id="IPR036514">
    <property type="entry name" value="SGNH_hydro_sf"/>
</dbReference>
<dbReference type="EMBL" id="JABCUR010000005">
    <property type="protein sequence ID" value="NMW65196.1"/>
    <property type="molecule type" value="Genomic_DNA"/>
</dbReference>
<organism evidence="3 4">
    <name type="scientific">Mobiluncus mulieris</name>
    <dbReference type="NCBI Taxonomy" id="2052"/>
    <lineage>
        <taxon>Bacteria</taxon>
        <taxon>Bacillati</taxon>
        <taxon>Actinomycetota</taxon>
        <taxon>Actinomycetes</taxon>
        <taxon>Actinomycetales</taxon>
        <taxon>Actinomycetaceae</taxon>
        <taxon>Mobiluncus</taxon>
    </lineage>
</organism>
<keyword evidence="3" id="KW-0378">Hydrolase</keyword>
<reference evidence="3 4" key="1">
    <citation type="submission" date="2020-04" db="EMBL/GenBank/DDBJ databases">
        <title>Antimicrobial susceptibility and clonality of vaginal-derived multi-drug resistant Mobiluncus isolates in China.</title>
        <authorList>
            <person name="Zhang X."/>
        </authorList>
    </citation>
    <scope>NUCLEOTIDE SEQUENCE [LARGE SCALE GENOMIC DNA]</scope>
    <source>
        <strain evidence="3 4">13</strain>
    </source>
</reference>
<evidence type="ECO:0000256" key="1">
    <source>
        <dbReference type="SAM" id="MobiDB-lite"/>
    </source>
</evidence>
<dbReference type="InterPro" id="IPR013830">
    <property type="entry name" value="SGNH_hydro"/>
</dbReference>
<evidence type="ECO:0000313" key="4">
    <source>
        <dbReference type="Proteomes" id="UP000578252"/>
    </source>
</evidence>
<dbReference type="PANTHER" id="PTHR43784:SF2">
    <property type="entry name" value="GDSL-LIKE LIPASE_ACYLHYDROLASE, PUTATIVE (AFU_ORTHOLOGUE AFUA_2G00820)-RELATED"/>
    <property type="match status" value="1"/>
</dbReference>
<feature type="region of interest" description="Disordered" evidence="1">
    <location>
        <begin position="258"/>
        <end position="278"/>
    </location>
</feature>
<dbReference type="InterPro" id="IPR053140">
    <property type="entry name" value="GDSL_Rv0518-like"/>
</dbReference>
<accession>A0A7Y0U1F0</accession>
<dbReference type="CDD" id="cd01832">
    <property type="entry name" value="SGNH_hydrolase_like_1"/>
    <property type="match status" value="1"/>
</dbReference>
<feature type="domain" description="SGNH hydrolase-type esterase" evidence="2">
    <location>
        <begin position="25"/>
        <end position="206"/>
    </location>
</feature>
<evidence type="ECO:0000259" key="2">
    <source>
        <dbReference type="Pfam" id="PF13472"/>
    </source>
</evidence>
<dbReference type="Pfam" id="PF13472">
    <property type="entry name" value="Lipase_GDSL_2"/>
    <property type="match status" value="1"/>
</dbReference>
<proteinExistence type="predicted"/>
<dbReference type="AlphaFoldDB" id="A0A7Y0U1F0"/>